<reference evidence="2" key="1">
    <citation type="submission" date="2021-06" db="EMBL/GenBank/DDBJ databases">
        <title>Comparative genomics, transcriptomics and evolutionary studies reveal genomic signatures of adaptation to plant cell wall in hemibiotrophic fungi.</title>
        <authorList>
            <consortium name="DOE Joint Genome Institute"/>
            <person name="Baroncelli R."/>
            <person name="Diaz J.F."/>
            <person name="Benocci T."/>
            <person name="Peng M."/>
            <person name="Battaglia E."/>
            <person name="Haridas S."/>
            <person name="Andreopoulos W."/>
            <person name="Labutti K."/>
            <person name="Pangilinan J."/>
            <person name="Floch G.L."/>
            <person name="Makela M.R."/>
            <person name="Henrissat B."/>
            <person name="Grigoriev I.V."/>
            <person name="Crouch J.A."/>
            <person name="De Vries R.P."/>
            <person name="Sukno S.A."/>
            <person name="Thon M.R."/>
        </authorList>
    </citation>
    <scope>NUCLEOTIDE SEQUENCE</scope>
    <source>
        <strain evidence="2">MAFF235873</strain>
    </source>
</reference>
<comment type="caution">
    <text evidence="2">The sequence shown here is derived from an EMBL/GenBank/DDBJ whole genome shotgun (WGS) entry which is preliminary data.</text>
</comment>
<gene>
    <name evidence="2" type="ORF">LX32DRAFT_405561</name>
</gene>
<feature type="region of interest" description="Disordered" evidence="1">
    <location>
        <begin position="87"/>
        <end position="117"/>
    </location>
</feature>
<keyword evidence="3" id="KW-1185">Reference proteome</keyword>
<dbReference type="Proteomes" id="UP001232148">
    <property type="component" value="Unassembled WGS sequence"/>
</dbReference>
<proteinExistence type="predicted"/>
<dbReference type="AlphaFoldDB" id="A0AAD9HHG5"/>
<feature type="region of interest" description="Disordered" evidence="1">
    <location>
        <begin position="1"/>
        <end position="30"/>
    </location>
</feature>
<name>A0AAD9HHG5_9PEZI</name>
<evidence type="ECO:0000256" key="1">
    <source>
        <dbReference type="SAM" id="MobiDB-lite"/>
    </source>
</evidence>
<sequence>MPEVVASKIPRPAEGAKLRRAERKKQRKTSLAGFSLPPLWSFVLFLVQQDEQEFQQFHTSPPKRPLPNCSLPRPVWSLPCESSTEAVSRLPPSRPFMLEPTARRGGGGGLPRSASPV</sequence>
<protein>
    <submittedName>
        <fullName evidence="2">Uncharacterized protein</fullName>
    </submittedName>
</protein>
<accession>A0AAD9HHG5</accession>
<organism evidence="2 3">
    <name type="scientific">Colletotrichum zoysiae</name>
    <dbReference type="NCBI Taxonomy" id="1216348"/>
    <lineage>
        <taxon>Eukaryota</taxon>
        <taxon>Fungi</taxon>
        <taxon>Dikarya</taxon>
        <taxon>Ascomycota</taxon>
        <taxon>Pezizomycotina</taxon>
        <taxon>Sordariomycetes</taxon>
        <taxon>Hypocreomycetidae</taxon>
        <taxon>Glomerellales</taxon>
        <taxon>Glomerellaceae</taxon>
        <taxon>Colletotrichum</taxon>
        <taxon>Colletotrichum graminicola species complex</taxon>
    </lineage>
</organism>
<evidence type="ECO:0000313" key="2">
    <source>
        <dbReference type="EMBL" id="KAK2028221.1"/>
    </source>
</evidence>
<evidence type="ECO:0000313" key="3">
    <source>
        <dbReference type="Proteomes" id="UP001232148"/>
    </source>
</evidence>
<dbReference type="EMBL" id="MU842881">
    <property type="protein sequence ID" value="KAK2028221.1"/>
    <property type="molecule type" value="Genomic_DNA"/>
</dbReference>